<sequence length="285" mass="29853">MSYIIHGATGAQGAPLYKQLLASNRAALAAVRSPASAQDMPAIIMDNGSIKSLIAAYTGADGVFVHLPQTAESVRLEQANNIVEAIAVARPKRVVISTSGAIVDQPESILQASADSAIATLLRGVADSGVSHGVIAPRQYLENLLLPMVIGPVKSDGVLPYPMREDFAVSWSSHLDVAIAAERLLTDHSVTGIVGIGHIPGLTGPELAHAFSEHLAREIRFEALSPKSFGAQLEPLIGPAAVNIASFYAALLQMPDNVVTANTSAQEQLGLCPRSVGQWLTDMGI</sequence>
<gene>
    <name evidence="2" type="ORF">C8J26_3625</name>
</gene>
<evidence type="ECO:0000313" key="2">
    <source>
        <dbReference type="EMBL" id="PTQ58755.1"/>
    </source>
</evidence>
<dbReference type="InterPro" id="IPR051604">
    <property type="entry name" value="Ergot_Alk_Oxidoreductase"/>
</dbReference>
<proteinExistence type="predicted"/>
<dbReference type="PANTHER" id="PTHR43162">
    <property type="match status" value="1"/>
</dbReference>
<dbReference type="AlphaFoldDB" id="A0A2T5GHG3"/>
<name>A0A2T5GHG3_9SPHN</name>
<dbReference type="InterPro" id="IPR036291">
    <property type="entry name" value="NAD(P)-bd_dom_sf"/>
</dbReference>
<feature type="domain" description="NAD(P)-binding" evidence="1">
    <location>
        <begin position="7"/>
        <end position="116"/>
    </location>
</feature>
<keyword evidence="3" id="KW-1185">Reference proteome</keyword>
<dbReference type="RefSeq" id="WP_107959523.1">
    <property type="nucleotide sequence ID" value="NZ_QAOG01000007.1"/>
</dbReference>
<dbReference type="Pfam" id="PF13460">
    <property type="entry name" value="NAD_binding_10"/>
    <property type="match status" value="1"/>
</dbReference>
<dbReference type="PANTHER" id="PTHR43162:SF1">
    <property type="entry name" value="PRESTALK A DIFFERENTIATION PROTEIN A"/>
    <property type="match status" value="1"/>
</dbReference>
<evidence type="ECO:0000313" key="3">
    <source>
        <dbReference type="Proteomes" id="UP000244189"/>
    </source>
</evidence>
<dbReference type="Gene3D" id="3.40.50.720">
    <property type="entry name" value="NAD(P)-binding Rossmann-like Domain"/>
    <property type="match status" value="1"/>
</dbReference>
<accession>A0A2T5GHG3</accession>
<organism evidence="2 3">
    <name type="scientific">Sphingomonas aurantiaca</name>
    <dbReference type="NCBI Taxonomy" id="185949"/>
    <lineage>
        <taxon>Bacteria</taxon>
        <taxon>Pseudomonadati</taxon>
        <taxon>Pseudomonadota</taxon>
        <taxon>Alphaproteobacteria</taxon>
        <taxon>Sphingomonadales</taxon>
        <taxon>Sphingomonadaceae</taxon>
        <taxon>Sphingomonas</taxon>
    </lineage>
</organism>
<evidence type="ECO:0000259" key="1">
    <source>
        <dbReference type="Pfam" id="PF13460"/>
    </source>
</evidence>
<dbReference type="Proteomes" id="UP000244189">
    <property type="component" value="Unassembled WGS sequence"/>
</dbReference>
<comment type="caution">
    <text evidence="2">The sequence shown here is derived from an EMBL/GenBank/DDBJ whole genome shotgun (WGS) entry which is preliminary data.</text>
</comment>
<dbReference type="SUPFAM" id="SSF51735">
    <property type="entry name" value="NAD(P)-binding Rossmann-fold domains"/>
    <property type="match status" value="1"/>
</dbReference>
<dbReference type="InterPro" id="IPR016040">
    <property type="entry name" value="NAD(P)-bd_dom"/>
</dbReference>
<dbReference type="EMBL" id="QAOG01000007">
    <property type="protein sequence ID" value="PTQ58755.1"/>
    <property type="molecule type" value="Genomic_DNA"/>
</dbReference>
<reference evidence="2 3" key="1">
    <citation type="submission" date="2018-04" db="EMBL/GenBank/DDBJ databases">
        <title>Genomic Encyclopedia of Type Strains, Phase III (KMG-III): the genomes of soil and plant-associated and newly described type strains.</title>
        <authorList>
            <person name="Whitman W."/>
        </authorList>
    </citation>
    <scope>NUCLEOTIDE SEQUENCE [LARGE SCALE GENOMIC DNA]</scope>
    <source>
        <strain evidence="2 3">MA101b</strain>
    </source>
</reference>
<protein>
    <submittedName>
        <fullName evidence="2">Uncharacterized protein YbjT (DUF2867 family)</fullName>
    </submittedName>
</protein>